<dbReference type="KEGG" id="cmic:caldi_17550"/>
<keyword evidence="3 4" id="KW-0808">Transferase</keyword>
<dbReference type="InterPro" id="IPR015421">
    <property type="entry name" value="PyrdxlP-dep_Trfase_major"/>
</dbReference>
<dbReference type="AlphaFoldDB" id="A0AA35G860"/>
<dbReference type="GO" id="GO:0008483">
    <property type="term" value="F:transaminase activity"/>
    <property type="evidence" value="ECO:0007669"/>
    <property type="project" value="UniProtKB-KW"/>
</dbReference>
<dbReference type="InterPro" id="IPR015424">
    <property type="entry name" value="PyrdxlP-dep_Trfase"/>
</dbReference>
<dbReference type="EMBL" id="AP025628">
    <property type="protein sequence ID" value="BDG60665.1"/>
    <property type="molecule type" value="Genomic_DNA"/>
</dbReference>
<accession>A0AA35G860</accession>
<dbReference type="PROSITE" id="PS00105">
    <property type="entry name" value="AA_TRANSFER_CLASS_1"/>
    <property type="match status" value="1"/>
</dbReference>
<dbReference type="InterPro" id="IPR050881">
    <property type="entry name" value="LL-DAP_aminotransferase"/>
</dbReference>
<dbReference type="InterPro" id="IPR004838">
    <property type="entry name" value="NHTrfase_class1_PyrdxlP-BS"/>
</dbReference>
<dbReference type="Pfam" id="PF00155">
    <property type="entry name" value="Aminotran_1_2"/>
    <property type="match status" value="1"/>
</dbReference>
<dbReference type="Gene3D" id="3.90.1150.10">
    <property type="entry name" value="Aspartate Aminotransferase, domain 1"/>
    <property type="match status" value="1"/>
</dbReference>
<dbReference type="EC" id="2.6.1.-" evidence="4"/>
<dbReference type="PANTHER" id="PTHR42832">
    <property type="entry name" value="AMINO ACID AMINOTRANSFERASE"/>
    <property type="match status" value="1"/>
</dbReference>
<comment type="similarity">
    <text evidence="4">Belongs to the class-I pyridoxal-phosphate-dependent aminotransferase family.</text>
</comment>
<dbReference type="Gene3D" id="3.40.640.10">
    <property type="entry name" value="Type I PLP-dependent aspartate aminotransferase-like (Major domain)"/>
    <property type="match status" value="1"/>
</dbReference>
<dbReference type="InterPro" id="IPR015422">
    <property type="entry name" value="PyrdxlP-dep_Trfase_small"/>
</dbReference>
<dbReference type="GO" id="GO:0030170">
    <property type="term" value="F:pyridoxal phosphate binding"/>
    <property type="evidence" value="ECO:0007669"/>
    <property type="project" value="InterPro"/>
</dbReference>
<evidence type="ECO:0000256" key="4">
    <source>
        <dbReference type="RuleBase" id="RU000481"/>
    </source>
</evidence>
<reference evidence="6" key="1">
    <citation type="submission" date="2022-03" db="EMBL/GenBank/DDBJ databases">
        <title>Complete genome sequence of Caldinitratiruptor microaerophilus.</title>
        <authorList>
            <person name="Mukaiyama R."/>
            <person name="Nishiyama T."/>
            <person name="Ueda K."/>
        </authorList>
    </citation>
    <scope>NUCLEOTIDE SEQUENCE</scope>
    <source>
        <strain evidence="6">JCM 16183</strain>
    </source>
</reference>
<sequence length="392" mass="43465">MPRPARRIESVPPYLFAEIDRKRREVAARGVDVISLGIGDPDLPTPDFVVERMAQEIRDPRWHRYPDYEGHPAFRRAVASFYRRRFGVEIDPDREVLALIGSKEGLAHLIWAYVDPGDVVLVPDPAYPVYLTQTRLAGGEPYVMPLRRERGFLPDLGAIPTDVARRAKLLFVNYPNNPTGAVADRAFYEEAVAFCRQHDILLVSDNAYSEMTFDGFVAPSALEVPGARDVTVEFWSLSKPFNMTGWRIAAAVGNADALYRALGIVKTNLDSGQFTAIQMAAAAALESPEAEAFIRRMNAVYARRRDMAVQALRRMGLDVEAPRGTFYLWVPVPAGHTSTSFATLLLEKAGVVVTPGIGYGPGGEGYVRLSLCLPDERLQEALDRMTAQVRIG</sequence>
<proteinExistence type="inferred from homology"/>
<keyword evidence="2 4" id="KW-0032">Aminotransferase</keyword>
<comment type="cofactor">
    <cofactor evidence="1 4">
        <name>pyridoxal 5'-phosphate</name>
        <dbReference type="ChEBI" id="CHEBI:597326"/>
    </cofactor>
</comment>
<organism evidence="6 7">
    <name type="scientific">Caldinitratiruptor microaerophilus</name>
    <dbReference type="NCBI Taxonomy" id="671077"/>
    <lineage>
        <taxon>Bacteria</taxon>
        <taxon>Bacillati</taxon>
        <taxon>Bacillota</taxon>
        <taxon>Clostridia</taxon>
        <taxon>Eubacteriales</taxon>
        <taxon>Symbiobacteriaceae</taxon>
        <taxon>Caldinitratiruptor</taxon>
    </lineage>
</organism>
<dbReference type="NCBIfam" id="NF006756">
    <property type="entry name" value="PRK09276.1"/>
    <property type="match status" value="1"/>
</dbReference>
<evidence type="ECO:0000313" key="6">
    <source>
        <dbReference type="EMBL" id="BDG60665.1"/>
    </source>
</evidence>
<dbReference type="SUPFAM" id="SSF53383">
    <property type="entry name" value="PLP-dependent transferases"/>
    <property type="match status" value="1"/>
</dbReference>
<dbReference type="InterPro" id="IPR004839">
    <property type="entry name" value="Aminotransferase_I/II_large"/>
</dbReference>
<gene>
    <name evidence="6" type="primary">dapL</name>
    <name evidence="6" type="ORF">caldi_17550</name>
</gene>
<evidence type="ECO:0000313" key="7">
    <source>
        <dbReference type="Proteomes" id="UP001163687"/>
    </source>
</evidence>
<evidence type="ECO:0000259" key="5">
    <source>
        <dbReference type="Pfam" id="PF00155"/>
    </source>
</evidence>
<name>A0AA35G860_9FIRM</name>
<dbReference type="PANTHER" id="PTHR42832:SF3">
    <property type="entry name" value="L-GLUTAMINE--4-(METHYLSULFANYL)-2-OXOBUTANOATE AMINOTRANSFERASE"/>
    <property type="match status" value="1"/>
</dbReference>
<keyword evidence="7" id="KW-1185">Reference proteome</keyword>
<feature type="domain" description="Aminotransferase class I/classII large" evidence="5">
    <location>
        <begin position="32"/>
        <end position="384"/>
    </location>
</feature>
<protein>
    <recommendedName>
        <fullName evidence="4">Aminotransferase</fullName>
        <ecNumber evidence="4">2.6.1.-</ecNumber>
    </recommendedName>
</protein>
<dbReference type="CDD" id="cd00609">
    <property type="entry name" value="AAT_like"/>
    <property type="match status" value="1"/>
</dbReference>
<evidence type="ECO:0000256" key="3">
    <source>
        <dbReference type="ARBA" id="ARBA00022679"/>
    </source>
</evidence>
<evidence type="ECO:0000256" key="1">
    <source>
        <dbReference type="ARBA" id="ARBA00001933"/>
    </source>
</evidence>
<dbReference type="Proteomes" id="UP001163687">
    <property type="component" value="Chromosome"/>
</dbReference>
<dbReference type="RefSeq" id="WP_264844670.1">
    <property type="nucleotide sequence ID" value="NZ_AP025628.1"/>
</dbReference>
<evidence type="ECO:0000256" key="2">
    <source>
        <dbReference type="ARBA" id="ARBA00022576"/>
    </source>
</evidence>